<proteinExistence type="predicted"/>
<accession>A0A8T5GEC3</accession>
<evidence type="ECO:0000313" key="1">
    <source>
        <dbReference type="EMBL" id="MBT4870180.1"/>
    </source>
</evidence>
<dbReference type="InterPro" id="IPR012042">
    <property type="entry name" value="NeuTTM/CthTTM-like"/>
</dbReference>
<dbReference type="AlphaFoldDB" id="A0A8T5GEC3"/>
<gene>
    <name evidence="1" type="ORF">HON47_01245</name>
</gene>
<protein>
    <recommendedName>
        <fullName evidence="3">CYTH domain-containing protein</fullName>
    </recommendedName>
</protein>
<dbReference type="Proteomes" id="UP000722459">
    <property type="component" value="Unassembled WGS sequence"/>
</dbReference>
<dbReference type="Gene3D" id="2.40.320.10">
    <property type="entry name" value="Hypothetical Protein Pfu-838710-001"/>
    <property type="match status" value="1"/>
</dbReference>
<dbReference type="InterPro" id="IPR033469">
    <property type="entry name" value="CYTH-like_dom_sf"/>
</dbReference>
<reference evidence="1" key="1">
    <citation type="journal article" date="2021" name="ISME J.">
        <title>Mercury methylation by metabolically versatile and cosmopolitan marine bacteria.</title>
        <authorList>
            <person name="Lin H."/>
            <person name="Ascher D.B."/>
            <person name="Myung Y."/>
            <person name="Lamborg C.H."/>
            <person name="Hallam S.J."/>
            <person name="Gionfriddo C.M."/>
            <person name="Holt K.E."/>
            <person name="Moreau J.W."/>
        </authorList>
    </citation>
    <scope>NUCLEOTIDE SEQUENCE</scope>
    <source>
        <strain evidence="1">SI075_bin30</strain>
    </source>
</reference>
<evidence type="ECO:0000313" key="2">
    <source>
        <dbReference type="Proteomes" id="UP000722459"/>
    </source>
</evidence>
<dbReference type="PIRSF" id="PIRSF016487">
    <property type="entry name" value="CYTH_UCP016487"/>
    <property type="match status" value="1"/>
</dbReference>
<dbReference type="EMBL" id="JABJNZ010000021">
    <property type="protein sequence ID" value="MBT4870180.1"/>
    <property type="molecule type" value="Genomic_DNA"/>
</dbReference>
<name>A0A8T5GEC3_9ARCH</name>
<dbReference type="SUPFAM" id="SSF55154">
    <property type="entry name" value="CYTH-like phosphatases"/>
    <property type="match status" value="1"/>
</dbReference>
<organism evidence="1 2">
    <name type="scientific">Candidatus Iainarchaeum sp</name>
    <dbReference type="NCBI Taxonomy" id="3101447"/>
    <lineage>
        <taxon>Archaea</taxon>
        <taxon>Candidatus Iainarchaeota</taxon>
        <taxon>Candidatus Iainarchaeia</taxon>
        <taxon>Candidatus Iainarchaeales</taxon>
        <taxon>Candidatus Iainarchaeaceae</taxon>
        <taxon>Candidatus Iainarchaeum</taxon>
    </lineage>
</organism>
<comment type="caution">
    <text evidence="1">The sequence shown here is derived from an EMBL/GenBank/DDBJ whole genome shotgun (WGS) entry which is preliminary data.</text>
</comment>
<sequence length="175" mass="20588">MIELEKTYLIKELPDLTNCKYKEMLDIYIPKAINHAPIRIRKNGEEYELTKKELPSDGDPSKLIEQTINLTKEEFDSLEKEISGRRVHKKRYLFDYDGRVAEIDVFKDELDGLVLVDFEFEKEEEQEAFEMPEFCLIDITVEEFIAGGMLCGKNYSDIEADLDRFNYKKIDTKLL</sequence>
<evidence type="ECO:0008006" key="3">
    <source>
        <dbReference type="Google" id="ProtNLM"/>
    </source>
</evidence>